<evidence type="ECO:0000313" key="8">
    <source>
        <dbReference type="Proteomes" id="UP000223370"/>
    </source>
</evidence>
<dbReference type="InterPro" id="IPR014043">
    <property type="entry name" value="Acyl_transferase_dom"/>
</dbReference>
<dbReference type="FunFam" id="3.30.70.250:FF:000001">
    <property type="entry name" value="Malonyl CoA-acyl carrier protein transacylase"/>
    <property type="match status" value="1"/>
</dbReference>
<dbReference type="SMART" id="SM00827">
    <property type="entry name" value="PKS_AT"/>
    <property type="match status" value="1"/>
</dbReference>
<dbReference type="InterPro" id="IPR050858">
    <property type="entry name" value="Mal-CoA-ACP_Trans/PKS_FabD"/>
</dbReference>
<dbReference type="InterPro" id="IPR016036">
    <property type="entry name" value="Malonyl_transacylase_ACP-bd"/>
</dbReference>
<keyword evidence="1 4" id="KW-0808">Transferase</keyword>
<name>A0A1Z5J1V9_9LACO</name>
<gene>
    <name evidence="7" type="primary">fabD</name>
    <name evidence="7" type="ORF">IWT5_00933</name>
</gene>
<sequence>MSKLKVGLLFSGQGAQKTGMGEELYQQNATYKAAIDQASQTLDIDLPKLYFDSSAADQLSETRFTQPAIVAMSCALYEVVKEQLPTVVAGIGLSLGEYSALATSGFMTTAQALKLVQLRGRLMQQASDAQPSKMVAIMNTPIEMIQEACDAAKSNGLVSIANVNTPKQVVIGGEVEAVDAAVSYLESKDVKRMVPLKVSGAFHTPLMQPAQSELHDALTKVNWTQGNFPVISTTTGKPFKTNELTQTLTNQLISTTRFTDAIQQLNGQVDAVIELGPGKTLMSFARKTVKGIDYYHIDDVDTLNKTMTALRGE</sequence>
<evidence type="ECO:0000256" key="4">
    <source>
        <dbReference type="PIRNR" id="PIRNR000446"/>
    </source>
</evidence>
<feature type="domain" description="Malonyl-CoA:ACP transacylase (MAT)" evidence="6">
    <location>
        <begin position="9"/>
        <end position="312"/>
    </location>
</feature>
<dbReference type="GO" id="GO:0006633">
    <property type="term" value="P:fatty acid biosynthetic process"/>
    <property type="evidence" value="ECO:0007669"/>
    <property type="project" value="TreeGrafter"/>
</dbReference>
<dbReference type="AlphaFoldDB" id="A0A1Z5J1V9"/>
<keyword evidence="8" id="KW-1185">Reference proteome</keyword>
<dbReference type="Gene3D" id="3.40.366.10">
    <property type="entry name" value="Malonyl-Coenzyme A Acyl Carrier Protein, domain 2"/>
    <property type="match status" value="1"/>
</dbReference>
<feature type="active site" evidence="5">
    <location>
        <position position="203"/>
    </location>
</feature>
<dbReference type="Gene3D" id="3.30.70.250">
    <property type="entry name" value="Malonyl-CoA ACP transacylase, ACP-binding"/>
    <property type="match status" value="1"/>
</dbReference>
<dbReference type="GO" id="GO:0004314">
    <property type="term" value="F:[acyl-carrier-protein] S-malonyltransferase activity"/>
    <property type="evidence" value="ECO:0007669"/>
    <property type="project" value="UniProtKB-EC"/>
</dbReference>
<dbReference type="InterPro" id="IPR016035">
    <property type="entry name" value="Acyl_Trfase/lysoPLipase"/>
</dbReference>
<organism evidence="7 8">
    <name type="scientific">Secundilactobacillus silagincola</name>
    <dbReference type="NCBI Taxonomy" id="1714681"/>
    <lineage>
        <taxon>Bacteria</taxon>
        <taxon>Bacillati</taxon>
        <taxon>Bacillota</taxon>
        <taxon>Bacilli</taxon>
        <taxon>Lactobacillales</taxon>
        <taxon>Lactobacillaceae</taxon>
        <taxon>Secundilactobacillus</taxon>
    </lineage>
</organism>
<dbReference type="OrthoDB" id="9805460at2"/>
<dbReference type="Proteomes" id="UP000223370">
    <property type="component" value="Unassembled WGS sequence"/>
</dbReference>
<dbReference type="GO" id="GO:0005829">
    <property type="term" value="C:cytosol"/>
    <property type="evidence" value="ECO:0007669"/>
    <property type="project" value="TreeGrafter"/>
</dbReference>
<dbReference type="InterPro" id="IPR024925">
    <property type="entry name" value="Malonyl_CoA-ACP_transAc"/>
</dbReference>
<dbReference type="PIRSF" id="PIRSF000446">
    <property type="entry name" value="Mct"/>
    <property type="match status" value="1"/>
</dbReference>
<comment type="similarity">
    <text evidence="4">Belongs to the fabD family.</text>
</comment>
<evidence type="ECO:0000259" key="6">
    <source>
        <dbReference type="SMART" id="SM00827"/>
    </source>
</evidence>
<comment type="catalytic activity">
    <reaction evidence="3 4">
        <text>holo-[ACP] + malonyl-CoA = malonyl-[ACP] + CoA</text>
        <dbReference type="Rhea" id="RHEA:41792"/>
        <dbReference type="Rhea" id="RHEA-COMP:9623"/>
        <dbReference type="Rhea" id="RHEA-COMP:9685"/>
        <dbReference type="ChEBI" id="CHEBI:57287"/>
        <dbReference type="ChEBI" id="CHEBI:57384"/>
        <dbReference type="ChEBI" id="CHEBI:64479"/>
        <dbReference type="ChEBI" id="CHEBI:78449"/>
        <dbReference type="EC" id="2.3.1.39"/>
    </reaction>
</comment>
<evidence type="ECO:0000313" key="7">
    <source>
        <dbReference type="EMBL" id="GAX07782.1"/>
    </source>
</evidence>
<evidence type="ECO:0000256" key="5">
    <source>
        <dbReference type="PIRSR" id="PIRSR000446-1"/>
    </source>
</evidence>
<evidence type="ECO:0000256" key="3">
    <source>
        <dbReference type="ARBA" id="ARBA00048462"/>
    </source>
</evidence>
<dbReference type="InterPro" id="IPR001227">
    <property type="entry name" value="Ac_transferase_dom_sf"/>
</dbReference>
<dbReference type="SUPFAM" id="SSF55048">
    <property type="entry name" value="Probable ACP-binding domain of malonyl-CoA ACP transacylase"/>
    <property type="match status" value="1"/>
</dbReference>
<dbReference type="SUPFAM" id="SSF52151">
    <property type="entry name" value="FabD/lysophospholipase-like"/>
    <property type="match status" value="1"/>
</dbReference>
<proteinExistence type="inferred from homology"/>
<dbReference type="PANTHER" id="PTHR42681:SF1">
    <property type="entry name" value="MALONYL-COA-ACYL CARRIER PROTEIN TRANSACYLASE, MITOCHONDRIAL"/>
    <property type="match status" value="1"/>
</dbReference>
<dbReference type="RefSeq" id="WP_098824144.1">
    <property type="nucleotide sequence ID" value="NZ_BCMJ01000003.1"/>
</dbReference>
<feature type="active site" evidence="5">
    <location>
        <position position="94"/>
    </location>
</feature>
<dbReference type="PANTHER" id="PTHR42681">
    <property type="entry name" value="MALONYL-COA-ACYL CARRIER PROTEIN TRANSACYLASE, MITOCHONDRIAL"/>
    <property type="match status" value="1"/>
</dbReference>
<dbReference type="Pfam" id="PF00698">
    <property type="entry name" value="Acyl_transf_1"/>
    <property type="match status" value="1"/>
</dbReference>
<accession>A0A1Z5J1V9</accession>
<keyword evidence="2 4" id="KW-0012">Acyltransferase</keyword>
<reference evidence="7 8" key="1">
    <citation type="submission" date="2015-11" db="EMBL/GenBank/DDBJ databases">
        <title>Draft genome sequences of new species of the genus Lactobacillus isolated from orchardgrass silage.</title>
        <authorList>
            <person name="Tohno M."/>
            <person name="Tanizawa Y."/>
            <person name="Arita M."/>
        </authorList>
    </citation>
    <scope>NUCLEOTIDE SEQUENCE [LARGE SCALE GENOMIC DNA]</scope>
    <source>
        <strain evidence="7 8">IWT5</strain>
    </source>
</reference>
<dbReference type="EC" id="2.3.1.39" evidence="4"/>
<evidence type="ECO:0000256" key="2">
    <source>
        <dbReference type="ARBA" id="ARBA00023315"/>
    </source>
</evidence>
<comment type="caution">
    <text evidence="7">The sequence shown here is derived from an EMBL/GenBank/DDBJ whole genome shotgun (WGS) entry which is preliminary data.</text>
</comment>
<protein>
    <recommendedName>
        <fullName evidence="4">Malonyl CoA-acyl carrier protein transacylase</fullName>
        <ecNumber evidence="4">2.3.1.39</ecNumber>
    </recommendedName>
</protein>
<evidence type="ECO:0000256" key="1">
    <source>
        <dbReference type="ARBA" id="ARBA00022679"/>
    </source>
</evidence>
<dbReference type="EMBL" id="BCMJ01000003">
    <property type="protein sequence ID" value="GAX07782.1"/>
    <property type="molecule type" value="Genomic_DNA"/>
</dbReference>